<evidence type="ECO:0000313" key="1">
    <source>
        <dbReference type="EMBL" id="KXT00533.1"/>
    </source>
</evidence>
<comment type="caution">
    <text evidence="1">The sequence shown here is derived from an EMBL/GenBank/DDBJ whole genome shotgun (WGS) entry which is preliminary data.</text>
</comment>
<sequence length="133" mass="15225">MLPKMLPLCHLPVLLSMSTDRKTRRWKIVRKSVSTDGFSDGMYSATGVQFEEHYRSINITNQTMPSARPLTDVIDYHICDQLPALAINPVHNGGFPTTWEYKEYQLLKYQCIAVSEAIRICYAVRRSVFATPL</sequence>
<dbReference type="AlphaFoldDB" id="A0A139HDP4"/>
<dbReference type="EMBL" id="LFZO01000679">
    <property type="protein sequence ID" value="KXT00533.1"/>
    <property type="molecule type" value="Genomic_DNA"/>
</dbReference>
<accession>A0A139HDP4</accession>
<organism evidence="1 2">
    <name type="scientific">Pseudocercospora musae</name>
    <dbReference type="NCBI Taxonomy" id="113226"/>
    <lineage>
        <taxon>Eukaryota</taxon>
        <taxon>Fungi</taxon>
        <taxon>Dikarya</taxon>
        <taxon>Ascomycota</taxon>
        <taxon>Pezizomycotina</taxon>
        <taxon>Dothideomycetes</taxon>
        <taxon>Dothideomycetidae</taxon>
        <taxon>Mycosphaerellales</taxon>
        <taxon>Mycosphaerellaceae</taxon>
        <taxon>Pseudocercospora</taxon>
    </lineage>
</organism>
<evidence type="ECO:0000313" key="2">
    <source>
        <dbReference type="Proteomes" id="UP000073492"/>
    </source>
</evidence>
<reference evidence="1 2" key="1">
    <citation type="submission" date="2015-07" db="EMBL/GenBank/DDBJ databases">
        <title>Comparative genomics of the Sigatoka disease complex on banana suggests a link between parallel evolutionary changes in Pseudocercospora fijiensis and Pseudocercospora eumusae and increased virulence on the banana host.</title>
        <authorList>
            <person name="Chang T.-C."/>
            <person name="Salvucci A."/>
            <person name="Crous P.W."/>
            <person name="Stergiopoulos I."/>
        </authorList>
    </citation>
    <scope>NUCLEOTIDE SEQUENCE [LARGE SCALE GENOMIC DNA]</scope>
    <source>
        <strain evidence="1 2">CBS 116634</strain>
    </source>
</reference>
<dbReference type="Proteomes" id="UP000073492">
    <property type="component" value="Unassembled WGS sequence"/>
</dbReference>
<name>A0A139HDP4_9PEZI</name>
<protein>
    <submittedName>
        <fullName evidence="1">Uncharacterized protein</fullName>
    </submittedName>
</protein>
<proteinExistence type="predicted"/>
<gene>
    <name evidence="1" type="ORF">AC579_8834</name>
</gene>
<keyword evidence="2" id="KW-1185">Reference proteome</keyword>